<keyword evidence="2" id="KW-0472">Membrane</keyword>
<feature type="coiled-coil region" evidence="1">
    <location>
        <begin position="51"/>
        <end position="82"/>
    </location>
</feature>
<keyword evidence="2" id="KW-1133">Transmembrane helix</keyword>
<keyword evidence="3" id="KW-0614">Plasmid</keyword>
<evidence type="ECO:0008006" key="4">
    <source>
        <dbReference type="Google" id="ProtNLM"/>
    </source>
</evidence>
<dbReference type="RefSeq" id="WP_232881935.1">
    <property type="nucleotide sequence ID" value="NZ_CAKNBT010000094.1"/>
</dbReference>
<evidence type="ECO:0000313" key="3">
    <source>
        <dbReference type="EMBL" id="ANY85591.1"/>
    </source>
</evidence>
<organism evidence="3">
    <name type="scientific">Pseudomonas putida</name>
    <name type="common">Arthrobacter siderocapsulatus</name>
    <dbReference type="NCBI Taxonomy" id="303"/>
    <lineage>
        <taxon>Bacteria</taxon>
        <taxon>Pseudomonadati</taxon>
        <taxon>Pseudomonadota</taxon>
        <taxon>Gammaproteobacteria</taxon>
        <taxon>Pseudomonadales</taxon>
        <taxon>Pseudomonadaceae</taxon>
        <taxon>Pseudomonas</taxon>
    </lineage>
</organism>
<evidence type="ECO:0000256" key="1">
    <source>
        <dbReference type="SAM" id="Coils"/>
    </source>
</evidence>
<keyword evidence="2" id="KW-0812">Transmembrane</keyword>
<keyword evidence="1" id="KW-0175">Coiled coil</keyword>
<gene>
    <name evidence="3" type="ORF">IEC33019_p5388</name>
</gene>
<dbReference type="AlphaFoldDB" id="A0A1B2F017"/>
<feature type="transmembrane region" description="Helical" evidence="2">
    <location>
        <begin position="98"/>
        <end position="122"/>
    </location>
</feature>
<dbReference type="InterPro" id="IPR059230">
    <property type="entry name" value="StbC"/>
</dbReference>
<name>A0A1B2F017_PSEPU</name>
<dbReference type="NCBIfam" id="NF041291">
    <property type="entry name" value="StbC"/>
    <property type="match status" value="1"/>
</dbReference>
<proteinExistence type="predicted"/>
<sequence length="127" mass="13657">MDSRKPREEVLIEWFLGDSREIVVDLQSAVAAAREVHQSMQEAGASLASTVEDARAELVTAHRELTAAIRETEARQDKALEKLDRQAKSLLAATQRRTVWVAAVCAGIAGLAGGLGGALLFYRLVAG</sequence>
<dbReference type="EMBL" id="CP016446">
    <property type="protein sequence ID" value="ANY85591.1"/>
    <property type="molecule type" value="Genomic_DNA"/>
</dbReference>
<evidence type="ECO:0000256" key="2">
    <source>
        <dbReference type="SAM" id="Phobius"/>
    </source>
</evidence>
<protein>
    <recommendedName>
        <fullName evidence="4">StbC</fullName>
    </recommendedName>
</protein>
<reference evidence="3" key="1">
    <citation type="submission" date="2016-07" db="EMBL/GenBank/DDBJ databases">
        <title>New class B carbapenemase carried by novel plasmid in Pseudomonas putida enviromental strain in eastern Amazonia.</title>
        <authorList>
            <person name="Souza C.O."/>
            <person name="Lima K.V."/>
            <person name="Brasiliense D.M."/>
            <person name="Perez-Chaparro P.J."/>
            <person name="Mamizuka E.M."/>
            <person name="Lima M.O."/>
            <person name="Lima L.N."/>
            <person name="McCulloch J.A."/>
        </authorList>
    </citation>
    <scope>NUCLEOTIDE SEQUENCE [LARGE SCALE GENOMIC DNA]</scope>
    <source>
        <strain evidence="3">IEC33019</strain>
        <plasmid evidence="3">pIEC33019</plasmid>
    </source>
</reference>
<accession>A0A1B2F017</accession>
<geneLocation type="plasmid" evidence="3">
    <name>pIEC33019</name>
</geneLocation>